<organism evidence="4 5">
    <name type="scientific">Perkinsus olseni</name>
    <name type="common">Perkinsus atlanticus</name>
    <dbReference type="NCBI Taxonomy" id="32597"/>
    <lineage>
        <taxon>Eukaryota</taxon>
        <taxon>Sar</taxon>
        <taxon>Alveolata</taxon>
        <taxon>Perkinsozoa</taxon>
        <taxon>Perkinsea</taxon>
        <taxon>Perkinsida</taxon>
        <taxon>Perkinsidae</taxon>
        <taxon>Perkinsus</taxon>
    </lineage>
</organism>
<dbReference type="PANTHER" id="PTHR42903">
    <property type="entry name" value="INNER MEMBRANE PROTEIN YCCF"/>
    <property type="match status" value="1"/>
</dbReference>
<dbReference type="Pfam" id="PF03733">
    <property type="entry name" value="YccF"/>
    <property type="match status" value="1"/>
</dbReference>
<evidence type="ECO:0000256" key="1">
    <source>
        <dbReference type="SAM" id="MobiDB-lite"/>
    </source>
</evidence>
<feature type="compositionally biased region" description="Basic and acidic residues" evidence="1">
    <location>
        <begin position="632"/>
        <end position="648"/>
    </location>
</feature>
<name>A0A7J6MEE6_PEROL</name>
<dbReference type="AlphaFoldDB" id="A0A7J6MEE6"/>
<keyword evidence="2" id="KW-1133">Transmembrane helix</keyword>
<feature type="region of interest" description="Disordered" evidence="1">
    <location>
        <begin position="632"/>
        <end position="681"/>
    </location>
</feature>
<feature type="domain" description="Inner membrane component" evidence="3">
    <location>
        <begin position="18"/>
        <end position="66"/>
    </location>
</feature>
<feature type="transmembrane region" description="Helical" evidence="2">
    <location>
        <begin position="76"/>
        <end position="101"/>
    </location>
</feature>
<sequence>MAEAFKVEDRRGCGHWTCNILWILTGGWVAALWWALFGCIFCITIIGIPCGLQCFKMAKLSFIPFGYRVEDKGSSACCACHCLGNCLWFIPGLIIAIFNIFSAYCKLARLAFSPFGLEVTADKVVAVEVVNCMRPAEVCSLDLVDAQRVIDDPLSTKFPRRRIPGEPLFQQETGLHRAPAHLDHGAAEDKVENRIPPLGVGRVENEQNGSGCLMGTIAASGITDKGSDRVPFASRVIQSQSNSAGGLPLTSHLAQAIRTGHEPRHEDRNQSHTRPRLVTHGTVPGAIANFPPPGFYVNSTFGVILKNEGIRKCTFALKIERGYYLAPYSRMTLNKRGSKFNCYIPAGNRKVHVLGEQPRRILGLGQQEPLKPSVIRLCHSAESNRTWMELPSGSVLLSWEPLLSEENAGHGTGRQRVGLIHTEGDGLERMARGRKRPMEWAENDSRDPRLRDAEPEGLRGAHLTEAPGNALRTGRIDGSYDTEHGRDILATAVAIAGISGEDTGEGGKYNKILPGDAVHATTIDATSSDQRALPGRLRSLHPAVSSLRQPMDVPPREAVVINAATKVAGGIRDGSSGTAVRGGERQRESVNAQGSAHADEMRINKVSWEIGEEAGSSIEHWTALIDRWNAEKNGPEELGSERDHRDQPRLVNKNQVTPKAGRVDDISEKGSSIGRGADGTTYVASASSGESLSSPDLLDLFEDPIERSIRLGLFLQ</sequence>
<evidence type="ECO:0000313" key="4">
    <source>
        <dbReference type="EMBL" id="KAF4669925.1"/>
    </source>
</evidence>
<feature type="compositionally biased region" description="Basic and acidic residues" evidence="1">
    <location>
        <begin position="439"/>
        <end position="459"/>
    </location>
</feature>
<dbReference type="Proteomes" id="UP000570595">
    <property type="component" value="Unassembled WGS sequence"/>
</dbReference>
<gene>
    <name evidence="4" type="ORF">FOZ61_002486</name>
</gene>
<dbReference type="OrthoDB" id="16982at2759"/>
<keyword evidence="2" id="KW-0472">Membrane</keyword>
<feature type="region of interest" description="Disordered" evidence="1">
    <location>
        <begin position="572"/>
        <end position="598"/>
    </location>
</feature>
<reference evidence="4 5" key="1">
    <citation type="submission" date="2020-04" db="EMBL/GenBank/DDBJ databases">
        <title>Perkinsus olseni comparative genomics.</title>
        <authorList>
            <person name="Bogema D.R."/>
        </authorList>
    </citation>
    <scope>NUCLEOTIDE SEQUENCE [LARGE SCALE GENOMIC DNA]</scope>
    <source>
        <strain evidence="4">ATCC PRA-179</strain>
    </source>
</reference>
<protein>
    <recommendedName>
        <fullName evidence="3">Inner membrane component domain-containing protein</fullName>
    </recommendedName>
</protein>
<dbReference type="PANTHER" id="PTHR42903:SF1">
    <property type="entry name" value="INNER MEMBRANE PROTEIN YCCF"/>
    <property type="match status" value="1"/>
</dbReference>
<dbReference type="InterPro" id="IPR005185">
    <property type="entry name" value="YccF"/>
</dbReference>
<evidence type="ECO:0000256" key="2">
    <source>
        <dbReference type="SAM" id="Phobius"/>
    </source>
</evidence>
<accession>A0A7J6MEE6</accession>
<dbReference type="EMBL" id="JABAHT010000017">
    <property type="protein sequence ID" value="KAF4669925.1"/>
    <property type="molecule type" value="Genomic_DNA"/>
</dbReference>
<evidence type="ECO:0000259" key="3">
    <source>
        <dbReference type="Pfam" id="PF03733"/>
    </source>
</evidence>
<comment type="caution">
    <text evidence="4">The sequence shown here is derived from an EMBL/GenBank/DDBJ whole genome shotgun (WGS) entry which is preliminary data.</text>
</comment>
<proteinExistence type="predicted"/>
<keyword evidence="2" id="KW-0812">Transmembrane</keyword>
<evidence type="ECO:0000313" key="5">
    <source>
        <dbReference type="Proteomes" id="UP000570595"/>
    </source>
</evidence>
<dbReference type="GO" id="GO:0005886">
    <property type="term" value="C:plasma membrane"/>
    <property type="evidence" value="ECO:0007669"/>
    <property type="project" value="TreeGrafter"/>
</dbReference>
<feature type="region of interest" description="Disordered" evidence="1">
    <location>
        <begin position="439"/>
        <end position="481"/>
    </location>
</feature>
<dbReference type="InterPro" id="IPR052937">
    <property type="entry name" value="Inner_membrane_protein"/>
</dbReference>
<feature type="transmembrane region" description="Helical" evidence="2">
    <location>
        <begin position="31"/>
        <end position="55"/>
    </location>
</feature>